<feature type="domain" description="N6 adenine-specific DNA methyltransferase N-terminal" evidence="10">
    <location>
        <begin position="7"/>
        <end position="141"/>
    </location>
</feature>
<dbReference type="PRINTS" id="PR00507">
    <property type="entry name" value="N12N6MTFRASE"/>
</dbReference>
<evidence type="ECO:0000256" key="5">
    <source>
        <dbReference type="ARBA" id="ARBA00022691"/>
    </source>
</evidence>
<dbReference type="InterPro" id="IPR029063">
    <property type="entry name" value="SAM-dependent_MTases_sf"/>
</dbReference>
<dbReference type="Gene3D" id="3.40.50.150">
    <property type="entry name" value="Vaccinia Virus protein VP39"/>
    <property type="match status" value="1"/>
</dbReference>
<sequence>MSKSHELSNFIWSIADLLRGPYRPPQYERVMLPLVVLRRFDCVLESTKDAVLAKYTQYQGKLDGEALDSVLNKISGQRFHNHSPLSFEKLKGDPDNVHLHLVSYINGFSENVRNIFERFDFGNEIERMREHNILFLVIKKFCEVDLHPSVVDNIEMGLLFEDLIRRFNEQANETAGDHFTPREVIRLMVNLLFMHDDDLLTKPGTVRKMLDPTCGTGGMLSEARKYLRQHNLGAKLYVYGQDFNPRSYAVAASDLLLRTGPEEKETSTIKFGDTLIDDQFPDERFDYFLANPPFGVDWKRQQKEVVREHEKHGFAGRFGAGTPRVNDGALLFLQHMVSKFEPVDPAKNLDGSRLAIVFNGSPLFTGGAGSGESEIRKWIIENDWLEAIVAMPEQMFYNTGIGTYIWVVTNRKEPRRRGKIQLIDGRDRWQSLRRSLGDKRREFSDAHISEIVREYGGMHDSATSKVFDNADFGYNRLTIERPLRLTFQITLERKERFLDACPDLLDDLQAIDASIGRESSQDWNTTWKQVQAILKNRDSKWRAPQVKAFRESFTEIDPKAEAVIAKKSGSKIEYDANPKLRDFENVPLKEDVQVYFEREVLPHVPDAWIDHEKTKVGYEINFNRHFYRFTTPRVLSEIDSDLKRAEEEIVRLLREVTQEKSV</sequence>
<keyword evidence="3" id="KW-0489">Methyltransferase</keyword>
<name>A0A318JGX0_9NEIS</name>
<feature type="domain" description="DNA methylase adenine-specific" evidence="9">
    <location>
        <begin position="156"/>
        <end position="462"/>
    </location>
</feature>
<evidence type="ECO:0000256" key="7">
    <source>
        <dbReference type="ARBA" id="ARBA00047942"/>
    </source>
</evidence>
<comment type="caution">
    <text evidence="11">The sequence shown here is derived from an EMBL/GenBank/DDBJ whole genome shotgun (WGS) entry which is preliminary data.</text>
</comment>
<dbReference type="PANTHER" id="PTHR42933">
    <property type="entry name" value="SLR6095 PROTEIN"/>
    <property type="match status" value="1"/>
</dbReference>
<dbReference type="SUPFAM" id="SSF53335">
    <property type="entry name" value="S-adenosyl-L-methionine-dependent methyltransferases"/>
    <property type="match status" value="1"/>
</dbReference>
<dbReference type="AlphaFoldDB" id="A0A318JGX0"/>
<keyword evidence="5" id="KW-0949">S-adenosyl-L-methionine</keyword>
<dbReference type="GO" id="GO:0003677">
    <property type="term" value="F:DNA binding"/>
    <property type="evidence" value="ECO:0007669"/>
    <property type="project" value="InterPro"/>
</dbReference>
<dbReference type="InterPro" id="IPR051537">
    <property type="entry name" value="DNA_Adenine_Mtase"/>
</dbReference>
<protein>
    <recommendedName>
        <fullName evidence="2">site-specific DNA-methyltransferase (adenine-specific)</fullName>
        <ecNumber evidence="2">2.1.1.72</ecNumber>
    </recommendedName>
</protein>
<evidence type="ECO:0000313" key="12">
    <source>
        <dbReference type="Proteomes" id="UP000248395"/>
    </source>
</evidence>
<evidence type="ECO:0000313" key="11">
    <source>
        <dbReference type="EMBL" id="PXX42963.1"/>
    </source>
</evidence>
<keyword evidence="8" id="KW-0175">Coiled coil</keyword>
<evidence type="ECO:0000256" key="2">
    <source>
        <dbReference type="ARBA" id="ARBA00011900"/>
    </source>
</evidence>
<dbReference type="GO" id="GO:0032259">
    <property type="term" value="P:methylation"/>
    <property type="evidence" value="ECO:0007669"/>
    <property type="project" value="UniProtKB-KW"/>
</dbReference>
<dbReference type="RefSeq" id="WP_059285407.1">
    <property type="nucleotide sequence ID" value="NZ_LNQU01000025.1"/>
</dbReference>
<evidence type="ECO:0000256" key="1">
    <source>
        <dbReference type="ARBA" id="ARBA00006594"/>
    </source>
</evidence>
<reference evidence="11 12" key="1">
    <citation type="submission" date="2018-05" db="EMBL/GenBank/DDBJ databases">
        <title>Genomic Encyclopedia of Type Strains, Phase IV (KMG-IV): sequencing the most valuable type-strain genomes for metagenomic binning, comparative biology and taxonomic classification.</title>
        <authorList>
            <person name="Goeker M."/>
        </authorList>
    </citation>
    <scope>NUCLEOTIDE SEQUENCE [LARGE SCALE GENOMIC DNA]</scope>
    <source>
        <strain evidence="11 12">DSM 25134</strain>
    </source>
</reference>
<dbReference type="EC" id="2.1.1.72" evidence="2"/>
<keyword evidence="12" id="KW-1185">Reference proteome</keyword>
<evidence type="ECO:0000256" key="6">
    <source>
        <dbReference type="ARBA" id="ARBA00022747"/>
    </source>
</evidence>
<evidence type="ECO:0000256" key="8">
    <source>
        <dbReference type="SAM" id="Coils"/>
    </source>
</evidence>
<accession>A0A318JGX0</accession>
<dbReference type="PANTHER" id="PTHR42933:SF3">
    <property type="entry name" value="TYPE I RESTRICTION ENZYME MJAVIII METHYLASE SUBUNIT"/>
    <property type="match status" value="1"/>
</dbReference>
<dbReference type="InterPro" id="IPR003356">
    <property type="entry name" value="DNA_methylase_A-5"/>
</dbReference>
<dbReference type="GO" id="GO:0008170">
    <property type="term" value="F:N-methyltransferase activity"/>
    <property type="evidence" value="ECO:0007669"/>
    <property type="project" value="InterPro"/>
</dbReference>
<dbReference type="GO" id="GO:0009307">
    <property type="term" value="P:DNA restriction-modification system"/>
    <property type="evidence" value="ECO:0007669"/>
    <property type="project" value="UniProtKB-KW"/>
</dbReference>
<dbReference type="Pfam" id="PF02384">
    <property type="entry name" value="N6_Mtase"/>
    <property type="match status" value="1"/>
</dbReference>
<comment type="similarity">
    <text evidence="1">Belongs to the N(4)/N(6)-methyltransferase family.</text>
</comment>
<organism evidence="11 12">
    <name type="scientific">Aquitalea magnusonii</name>
    <dbReference type="NCBI Taxonomy" id="332411"/>
    <lineage>
        <taxon>Bacteria</taxon>
        <taxon>Pseudomonadati</taxon>
        <taxon>Pseudomonadota</taxon>
        <taxon>Betaproteobacteria</taxon>
        <taxon>Neisseriales</taxon>
        <taxon>Chromobacteriaceae</taxon>
        <taxon>Aquitalea</taxon>
    </lineage>
</organism>
<evidence type="ECO:0000256" key="4">
    <source>
        <dbReference type="ARBA" id="ARBA00022679"/>
    </source>
</evidence>
<feature type="coiled-coil region" evidence="8">
    <location>
        <begin position="635"/>
        <end position="662"/>
    </location>
</feature>
<dbReference type="Pfam" id="PF12161">
    <property type="entry name" value="HsdM_N"/>
    <property type="match status" value="1"/>
</dbReference>
<dbReference type="Proteomes" id="UP000248395">
    <property type="component" value="Unassembled WGS sequence"/>
</dbReference>
<dbReference type="InterPro" id="IPR038333">
    <property type="entry name" value="T1MK-like_N_sf"/>
</dbReference>
<dbReference type="GO" id="GO:0009007">
    <property type="term" value="F:site-specific DNA-methyltransferase (adenine-specific) activity"/>
    <property type="evidence" value="ECO:0007669"/>
    <property type="project" value="UniProtKB-EC"/>
</dbReference>
<dbReference type="InterPro" id="IPR022749">
    <property type="entry name" value="D12N6_MeTrfase_N"/>
</dbReference>
<evidence type="ECO:0000256" key="3">
    <source>
        <dbReference type="ARBA" id="ARBA00022603"/>
    </source>
</evidence>
<evidence type="ECO:0000259" key="9">
    <source>
        <dbReference type="Pfam" id="PF02384"/>
    </source>
</evidence>
<proteinExistence type="inferred from homology"/>
<dbReference type="Gene3D" id="1.20.1260.30">
    <property type="match status" value="1"/>
</dbReference>
<keyword evidence="6" id="KW-0680">Restriction system</keyword>
<dbReference type="EMBL" id="QJKC01000016">
    <property type="protein sequence ID" value="PXX42963.1"/>
    <property type="molecule type" value="Genomic_DNA"/>
</dbReference>
<gene>
    <name evidence="11" type="ORF">DFR38_11673</name>
</gene>
<dbReference type="OrthoDB" id="9784823at2"/>
<evidence type="ECO:0000259" key="10">
    <source>
        <dbReference type="Pfam" id="PF12161"/>
    </source>
</evidence>
<comment type="catalytic activity">
    <reaction evidence="7">
        <text>a 2'-deoxyadenosine in DNA + S-adenosyl-L-methionine = an N(6)-methyl-2'-deoxyadenosine in DNA + S-adenosyl-L-homocysteine + H(+)</text>
        <dbReference type="Rhea" id="RHEA:15197"/>
        <dbReference type="Rhea" id="RHEA-COMP:12418"/>
        <dbReference type="Rhea" id="RHEA-COMP:12419"/>
        <dbReference type="ChEBI" id="CHEBI:15378"/>
        <dbReference type="ChEBI" id="CHEBI:57856"/>
        <dbReference type="ChEBI" id="CHEBI:59789"/>
        <dbReference type="ChEBI" id="CHEBI:90615"/>
        <dbReference type="ChEBI" id="CHEBI:90616"/>
        <dbReference type="EC" id="2.1.1.72"/>
    </reaction>
</comment>
<dbReference type="CDD" id="cd02440">
    <property type="entry name" value="AdoMet_MTases"/>
    <property type="match status" value="1"/>
</dbReference>
<keyword evidence="4" id="KW-0808">Transferase</keyword>